<organism evidence="2 3">
    <name type="scientific">Astyanax mexicanus</name>
    <name type="common">Blind cave fish</name>
    <name type="synonym">Astyanax fasciatus mexicanus</name>
    <dbReference type="NCBI Taxonomy" id="7994"/>
    <lineage>
        <taxon>Eukaryota</taxon>
        <taxon>Metazoa</taxon>
        <taxon>Chordata</taxon>
        <taxon>Craniata</taxon>
        <taxon>Vertebrata</taxon>
        <taxon>Euteleostomi</taxon>
        <taxon>Actinopterygii</taxon>
        <taxon>Neopterygii</taxon>
        <taxon>Teleostei</taxon>
        <taxon>Ostariophysi</taxon>
        <taxon>Characiformes</taxon>
        <taxon>Characoidei</taxon>
        <taxon>Acestrorhamphidae</taxon>
        <taxon>Acestrorhamphinae</taxon>
        <taxon>Astyanax</taxon>
    </lineage>
</organism>
<name>A0A3B1JE63_ASTMX</name>
<accession>A0A3B1JE63</accession>
<dbReference type="InParanoid" id="A0A3B1JE63"/>
<reference evidence="2" key="3">
    <citation type="submission" date="2025-08" db="UniProtKB">
        <authorList>
            <consortium name="Ensembl"/>
        </authorList>
    </citation>
    <scope>IDENTIFICATION</scope>
</reference>
<dbReference type="PANTHER" id="PTHR46919:SF2">
    <property type="entry name" value="SACSIN"/>
    <property type="match status" value="1"/>
</dbReference>
<evidence type="ECO:0000313" key="3">
    <source>
        <dbReference type="Proteomes" id="UP000018467"/>
    </source>
</evidence>
<dbReference type="PANTHER" id="PTHR46919">
    <property type="entry name" value="ZINC FINGER, C3HC4 TYPE (RING FINGER) FAMILY PROTEIN"/>
    <property type="match status" value="1"/>
</dbReference>
<dbReference type="Proteomes" id="UP000018467">
    <property type="component" value="Unassembled WGS sequence"/>
</dbReference>
<protein>
    <recommendedName>
        <fullName evidence="1">Sacsin/Nov domain-containing protein</fullName>
    </recommendedName>
</protein>
<proteinExistence type="predicted"/>
<evidence type="ECO:0000313" key="2">
    <source>
        <dbReference type="Ensembl" id="ENSAMXP00000040692.1"/>
    </source>
</evidence>
<reference evidence="2" key="4">
    <citation type="submission" date="2025-09" db="UniProtKB">
        <authorList>
            <consortium name="Ensembl"/>
        </authorList>
    </citation>
    <scope>IDENTIFICATION</scope>
</reference>
<dbReference type="STRING" id="7994.ENSAMXP00000040692"/>
<keyword evidence="3" id="KW-1185">Reference proteome</keyword>
<sequence>MGNPLNSRTVPQCLKCVQELNSVVRQNQLLKESKTYSKNMMRKVTFFKELIQNAEDAGASTCDFLLDFRTHPADGLIDEGMALCNGPCLWTFNNELGAASKENKIEKIGNFGLGFNAVYHLTDIPSILSGKSLLILDPNVTHLEKHIQSKANLGIKLDLFQERLFRRFPGQFRSYEGIFDCDLTKSSQNYYNGTLIKLPFRTPKEACKSEISFKVYKKERINALQKHFIDEFQSPLLFLKNINSVSLQSISEDASTPPLPSQTQKLLKISRKVVCSIKISNARHLQDIRDTLENLDKNCHKVVDCFEAHITEIENKQLERTNTHSWFLYSSFGTKDSLRMFQREQQGSKFSLPVGGVAVPLQQDGHNVWSPDESCRVGQAYCFLPLLIETGLPVHINGSFAVSSNRKALWQSGIKGEWNKALLQDATASAYITTLLELKKMSQNGKLQNYDYYTFWPNADKVRKAFQPLVAAFYSAITQINMTEQSLELFSNGKTWSKVEVADFSPLSVISYLKKKRLNDPTQTTQDLPLPISQTLIKDKESCLELLNFCLSDEKEKSPDLNGLPLFLTHDQMLRKFNSDFPVLFSKFANIFSGHESEFADFSVNDEHQTLFQEGKYIEEITIPVAATFLEPVLQQKLQPSSPTEWKGLHRAETETITWLKELWKFFDDQYKQEALHEETDKIFEKIQKHFNWPILPVICPNPGG</sequence>
<dbReference type="AlphaFoldDB" id="A0A3B1JE63"/>
<dbReference type="SUPFAM" id="SSF55874">
    <property type="entry name" value="ATPase domain of HSP90 chaperone/DNA topoisomerase II/histidine kinase"/>
    <property type="match status" value="1"/>
</dbReference>
<dbReference type="GeneTree" id="ENSGT00940000164866"/>
<feature type="domain" description="Sacsin/Nov" evidence="1">
    <location>
        <begin position="44"/>
        <end position="258"/>
    </location>
</feature>
<dbReference type="Pfam" id="PF25794">
    <property type="entry name" value="SACS"/>
    <property type="match status" value="1"/>
</dbReference>
<reference evidence="3" key="1">
    <citation type="submission" date="2013-03" db="EMBL/GenBank/DDBJ databases">
        <authorList>
            <person name="Jeffery W."/>
            <person name="Warren W."/>
            <person name="Wilson R.K."/>
        </authorList>
    </citation>
    <scope>NUCLEOTIDE SEQUENCE</scope>
    <source>
        <strain evidence="3">female</strain>
    </source>
</reference>
<dbReference type="Ensembl" id="ENSAMXT00000046484.1">
    <property type="protein sequence ID" value="ENSAMXP00000040692.1"/>
    <property type="gene ID" value="ENSAMXG00000034766.1"/>
</dbReference>
<dbReference type="Bgee" id="ENSAMXG00000034766">
    <property type="expression patterns" value="Expressed in pharyngeal gill"/>
</dbReference>
<reference evidence="3" key="2">
    <citation type="journal article" date="2014" name="Nat. Commun.">
        <title>The cavefish genome reveals candidate genes for eye loss.</title>
        <authorList>
            <person name="McGaugh S.E."/>
            <person name="Gross J.B."/>
            <person name="Aken B."/>
            <person name="Blin M."/>
            <person name="Borowsky R."/>
            <person name="Chalopin D."/>
            <person name="Hinaux H."/>
            <person name="Jeffery W.R."/>
            <person name="Keene A."/>
            <person name="Ma L."/>
            <person name="Minx P."/>
            <person name="Murphy D."/>
            <person name="O'Quin K.E."/>
            <person name="Retaux S."/>
            <person name="Rohner N."/>
            <person name="Searle S.M."/>
            <person name="Stahl B.A."/>
            <person name="Tabin C."/>
            <person name="Volff J.N."/>
            <person name="Yoshizawa M."/>
            <person name="Warren W.C."/>
        </authorList>
    </citation>
    <scope>NUCLEOTIDE SEQUENCE [LARGE SCALE GENOMIC DNA]</scope>
    <source>
        <strain evidence="3">female</strain>
    </source>
</reference>
<evidence type="ECO:0000259" key="1">
    <source>
        <dbReference type="Pfam" id="PF25794"/>
    </source>
</evidence>
<dbReference type="InterPro" id="IPR036890">
    <property type="entry name" value="HATPase_C_sf"/>
</dbReference>
<dbReference type="InterPro" id="IPR058210">
    <property type="entry name" value="SACS/Nov_dom"/>
</dbReference>